<evidence type="ECO:0000313" key="2">
    <source>
        <dbReference type="Proteomes" id="UP000181936"/>
    </source>
</evidence>
<dbReference type="Proteomes" id="UP000181936">
    <property type="component" value="Chromosome"/>
</dbReference>
<dbReference type="KEGG" id="bwh:A9C19_14500"/>
<gene>
    <name evidence="1" type="ORF">A9C19_14500</name>
</gene>
<organism evidence="1 2">
    <name type="scientific">Bacillus weihaiensis</name>
    <dbReference type="NCBI Taxonomy" id="1547283"/>
    <lineage>
        <taxon>Bacteria</taxon>
        <taxon>Bacillati</taxon>
        <taxon>Bacillota</taxon>
        <taxon>Bacilli</taxon>
        <taxon>Bacillales</taxon>
        <taxon>Bacillaceae</taxon>
        <taxon>Bacillus</taxon>
    </lineage>
</organism>
<evidence type="ECO:0000313" key="1">
    <source>
        <dbReference type="EMBL" id="APH05846.1"/>
    </source>
</evidence>
<keyword evidence="2" id="KW-1185">Reference proteome</keyword>
<dbReference type="EMBL" id="CP016020">
    <property type="protein sequence ID" value="APH05846.1"/>
    <property type="molecule type" value="Genomic_DNA"/>
</dbReference>
<accession>A0A1L3MU32</accession>
<dbReference type="STRING" id="1547283.A9C19_14500"/>
<proteinExistence type="predicted"/>
<sequence>MQQYQYDAIYKVKYHDFIKQFSEYVSEYLSTDFISKIEHQEIKHSTGGHSYLRGFHKQYGNQFRRYILDQNGKWFEFSKSWYVGLGNEVTEDTVKAFIIDVYHEYHINKED</sequence>
<dbReference type="RefSeq" id="WP_072580640.1">
    <property type="nucleotide sequence ID" value="NZ_CP016020.1"/>
</dbReference>
<dbReference type="OrthoDB" id="2866720at2"/>
<protein>
    <submittedName>
        <fullName evidence="1">Uncharacterized protein</fullName>
    </submittedName>
</protein>
<dbReference type="AlphaFoldDB" id="A0A1L3MU32"/>
<reference evidence="1 2" key="1">
    <citation type="journal article" date="2016" name="Sci. Rep.">
        <title>Complete genome sequence and transcriptomic analysis of a novel marine strain Bacillus weihaiensis reveals the mechanism of brown algae degradation.</title>
        <authorList>
            <person name="Zhu Y."/>
            <person name="Chen P."/>
            <person name="Bao Y."/>
            <person name="Men Y."/>
            <person name="Zeng Y."/>
            <person name="Yang J."/>
            <person name="Sun J."/>
            <person name="Sun Y."/>
        </authorList>
    </citation>
    <scope>NUCLEOTIDE SEQUENCE [LARGE SCALE GENOMIC DNA]</scope>
    <source>
        <strain evidence="1 2">Alg07</strain>
    </source>
</reference>
<name>A0A1L3MU32_9BACI</name>